<dbReference type="OMA" id="YKIRQKQ"/>
<protein>
    <submittedName>
        <fullName evidence="1">Uncharacterized protein</fullName>
    </submittedName>
</protein>
<proteinExistence type="predicted"/>
<dbReference type="AlphaFoldDB" id="A0BJQ0"/>
<dbReference type="Proteomes" id="UP000000600">
    <property type="component" value="Unassembled WGS sequence"/>
</dbReference>
<dbReference type="EMBL" id="CT867998">
    <property type="protein sequence ID" value="CAK58767.1"/>
    <property type="molecule type" value="Genomic_DNA"/>
</dbReference>
<gene>
    <name evidence="1" type="ORF">GSPATT00029396001</name>
</gene>
<name>A0BJQ0_PARTE</name>
<dbReference type="InParanoid" id="A0BJQ0"/>
<accession>A0BJQ0</accession>
<dbReference type="HOGENOM" id="CLU_895611_0_0_1"/>
<dbReference type="OrthoDB" id="294819at2759"/>
<dbReference type="KEGG" id="ptm:GSPATT00029396001"/>
<sequence>MKINLFNPKTKHTYFSRSTRATSMISLKKVDESTLGTVGNWAQATLPQVKKKENKIQSSYQEDFNFLRDRDKLFKINDDDNSPYNNRKQQSLKILSQIDLNDANDLEERFTFVLKQSIYYVNPRYLRQSKIGNLYNVAVFTYAYILEKQFLYDKAILIWQKYLVFCNSNRVYRYKIIAYKHLVELSLLIHNFRKALNYSKKLIKYALFFNESNYELNAYDQIGKIFYYIKEQQLAKAFHEKFMVGEPMPVENKIRYAVVRMIEYKIRQKQSIGQIDTDSEDDFELEKLVEPKTLEFHPTRFKDALLKYKHLWGHVQKQSEPLGPMNVLTFDKRLFQREYFTQLSNNNSVKSFILNSNISIKKNNLQKIIDKLINDIQTF</sequence>
<evidence type="ECO:0000313" key="2">
    <source>
        <dbReference type="Proteomes" id="UP000000600"/>
    </source>
</evidence>
<reference evidence="1 2" key="1">
    <citation type="journal article" date="2006" name="Nature">
        <title>Global trends of whole-genome duplications revealed by the ciliate Paramecium tetraurelia.</title>
        <authorList>
            <consortium name="Genoscope"/>
            <person name="Aury J.-M."/>
            <person name="Jaillon O."/>
            <person name="Duret L."/>
            <person name="Noel B."/>
            <person name="Jubin C."/>
            <person name="Porcel B.M."/>
            <person name="Segurens B."/>
            <person name="Daubin V."/>
            <person name="Anthouard V."/>
            <person name="Aiach N."/>
            <person name="Arnaiz O."/>
            <person name="Billaut A."/>
            <person name="Beisson J."/>
            <person name="Blanc I."/>
            <person name="Bouhouche K."/>
            <person name="Camara F."/>
            <person name="Duharcourt S."/>
            <person name="Guigo R."/>
            <person name="Gogendeau D."/>
            <person name="Katinka M."/>
            <person name="Keller A.-M."/>
            <person name="Kissmehl R."/>
            <person name="Klotz C."/>
            <person name="Koll F."/>
            <person name="Le Moue A."/>
            <person name="Lepere C."/>
            <person name="Malinsky S."/>
            <person name="Nowacki M."/>
            <person name="Nowak J.K."/>
            <person name="Plattner H."/>
            <person name="Poulain J."/>
            <person name="Ruiz F."/>
            <person name="Serrano V."/>
            <person name="Zagulski M."/>
            <person name="Dessen P."/>
            <person name="Betermier M."/>
            <person name="Weissenbach J."/>
            <person name="Scarpelli C."/>
            <person name="Schachter V."/>
            <person name="Sperling L."/>
            <person name="Meyer E."/>
            <person name="Cohen J."/>
            <person name="Wincker P."/>
        </authorList>
    </citation>
    <scope>NUCLEOTIDE SEQUENCE [LARGE SCALE GENOMIC DNA]</scope>
    <source>
        <strain evidence="1 2">Stock d4-2</strain>
    </source>
</reference>
<keyword evidence="2" id="KW-1185">Reference proteome</keyword>
<organism evidence="1 2">
    <name type="scientific">Paramecium tetraurelia</name>
    <dbReference type="NCBI Taxonomy" id="5888"/>
    <lineage>
        <taxon>Eukaryota</taxon>
        <taxon>Sar</taxon>
        <taxon>Alveolata</taxon>
        <taxon>Ciliophora</taxon>
        <taxon>Intramacronucleata</taxon>
        <taxon>Oligohymenophorea</taxon>
        <taxon>Peniculida</taxon>
        <taxon>Parameciidae</taxon>
        <taxon>Paramecium</taxon>
    </lineage>
</organism>
<evidence type="ECO:0000313" key="1">
    <source>
        <dbReference type="EMBL" id="CAK58767.1"/>
    </source>
</evidence>
<dbReference type="GeneID" id="5011949"/>
<dbReference type="RefSeq" id="XP_001426165.1">
    <property type="nucleotide sequence ID" value="XM_001426128.1"/>
</dbReference>